<dbReference type="Proteomes" id="UP000266298">
    <property type="component" value="Unassembled WGS sequence"/>
</dbReference>
<proteinExistence type="predicted"/>
<accession>A0A399NW70</accession>
<sequence>MVLLMLGGAIPDAGPRCRLVDRHVKETAEAPGSSRTSSVPPGGSGRGSLGGHLAASGVRIPARARARPRDRPGHGTGQGTDPAARVAGRPDDGRTDAVHPA</sequence>
<feature type="region of interest" description="Disordered" evidence="1">
    <location>
        <begin position="22"/>
        <end position="101"/>
    </location>
</feature>
<evidence type="ECO:0000313" key="3">
    <source>
        <dbReference type="Proteomes" id="UP000266298"/>
    </source>
</evidence>
<feature type="compositionally biased region" description="Low complexity" evidence="1">
    <location>
        <begin position="32"/>
        <end position="41"/>
    </location>
</feature>
<gene>
    <name evidence="2" type="ORF">DZF96_02915</name>
</gene>
<comment type="caution">
    <text evidence="2">The sequence shown here is derived from an EMBL/GenBank/DDBJ whole genome shotgun (WGS) entry which is preliminary data.</text>
</comment>
<evidence type="ECO:0000313" key="2">
    <source>
        <dbReference type="EMBL" id="RII98450.1"/>
    </source>
</evidence>
<organism evidence="2 3">
    <name type="scientific">Clavibacter michiganensis</name>
    <dbReference type="NCBI Taxonomy" id="28447"/>
    <lineage>
        <taxon>Bacteria</taxon>
        <taxon>Bacillati</taxon>
        <taxon>Actinomycetota</taxon>
        <taxon>Actinomycetes</taxon>
        <taxon>Micrococcales</taxon>
        <taxon>Microbacteriaceae</taxon>
        <taxon>Clavibacter</taxon>
    </lineage>
</organism>
<reference evidence="2 3" key="1">
    <citation type="submission" date="2018-08" db="EMBL/GenBank/DDBJ databases">
        <title>Genome Sequence of Clavibacter michiganensis Subspecies type strains, and the Atypical Peach-Colored Strains Isolated from Tomato.</title>
        <authorList>
            <person name="Osdaghi E."/>
            <person name="Portier P."/>
            <person name="Briand M."/>
            <person name="Jacques M.-A."/>
        </authorList>
    </citation>
    <scope>NUCLEOTIDE SEQUENCE [LARGE SCALE GENOMIC DNA]</scope>
    <source>
        <strain evidence="2 3">CFBP 7493</strain>
    </source>
</reference>
<dbReference type="EMBL" id="QWEC01000022">
    <property type="protein sequence ID" value="RII98450.1"/>
    <property type="molecule type" value="Genomic_DNA"/>
</dbReference>
<feature type="compositionally biased region" description="Basic and acidic residues" evidence="1">
    <location>
        <begin position="88"/>
        <end position="101"/>
    </location>
</feature>
<protein>
    <submittedName>
        <fullName evidence="2">Uncharacterized protein</fullName>
    </submittedName>
</protein>
<feature type="compositionally biased region" description="Low complexity" evidence="1">
    <location>
        <begin position="51"/>
        <end position="61"/>
    </location>
</feature>
<evidence type="ECO:0000256" key="1">
    <source>
        <dbReference type="SAM" id="MobiDB-lite"/>
    </source>
</evidence>
<dbReference type="AlphaFoldDB" id="A0A399NW70"/>
<name>A0A399NW70_9MICO</name>